<name>A0A9N8V3G6_9GLOM</name>
<keyword evidence="2 5" id="KW-0812">Transmembrane</keyword>
<dbReference type="PANTHER" id="PTHR23291:SF50">
    <property type="entry name" value="PROTEIN LIFEGUARD 4"/>
    <property type="match status" value="1"/>
</dbReference>
<comment type="caution">
    <text evidence="6">The sequence shown here is derived from an EMBL/GenBank/DDBJ whole genome shotgun (WGS) entry which is preliminary data.</text>
</comment>
<feature type="transmembrane region" description="Helical" evidence="5">
    <location>
        <begin position="198"/>
        <end position="219"/>
    </location>
</feature>
<feature type="transmembrane region" description="Helical" evidence="5">
    <location>
        <begin position="55"/>
        <end position="76"/>
    </location>
</feature>
<feature type="transmembrane region" description="Helical" evidence="5">
    <location>
        <begin position="118"/>
        <end position="137"/>
    </location>
</feature>
<comment type="subcellular location">
    <subcellularLocation>
        <location evidence="1">Membrane</location>
        <topology evidence="1">Multi-pass membrane protein</topology>
    </subcellularLocation>
</comment>
<dbReference type="Pfam" id="PF01027">
    <property type="entry name" value="Bax1-I"/>
    <property type="match status" value="1"/>
</dbReference>
<dbReference type="GO" id="GO:0016020">
    <property type="term" value="C:membrane"/>
    <property type="evidence" value="ECO:0007669"/>
    <property type="project" value="UniProtKB-SubCell"/>
</dbReference>
<sequence>MSYQTFDPQAIQSNNNNNTNYAGVPTNVIDDTDYPFGVPVSLGGIKTQMEFLRKVYIILSTQVFVFLAITSLLYYTDNGRDFILRHPWLWYISLVLTFILLVALTYKANDQYQPPPLLVILFTFLHGFLIGGVVTVLKLESVLCALVIILFVFLALIAYTYQSRYSFKSRQTVVYTFVILTIVTALLIPLKFPMSEAMSALVISSILSIFFVLDLYYFLQNMSKNEYWAAVMQLHLDLIVPFRSIHHICEVTADEYE</sequence>
<dbReference type="InterPro" id="IPR006214">
    <property type="entry name" value="Bax_inhibitor_1-related"/>
</dbReference>
<keyword evidence="4 5" id="KW-0472">Membrane</keyword>
<evidence type="ECO:0000313" key="6">
    <source>
        <dbReference type="EMBL" id="CAG8435834.1"/>
    </source>
</evidence>
<dbReference type="Proteomes" id="UP000789831">
    <property type="component" value="Unassembled WGS sequence"/>
</dbReference>
<dbReference type="EMBL" id="CAJVPL010000029">
    <property type="protein sequence ID" value="CAG8435834.1"/>
    <property type="molecule type" value="Genomic_DNA"/>
</dbReference>
<dbReference type="AlphaFoldDB" id="A0A9N8V3G6"/>
<evidence type="ECO:0000256" key="5">
    <source>
        <dbReference type="RuleBase" id="RU004379"/>
    </source>
</evidence>
<evidence type="ECO:0000256" key="2">
    <source>
        <dbReference type="ARBA" id="ARBA00022692"/>
    </source>
</evidence>
<organism evidence="6 7">
    <name type="scientific">Ambispora gerdemannii</name>
    <dbReference type="NCBI Taxonomy" id="144530"/>
    <lineage>
        <taxon>Eukaryota</taxon>
        <taxon>Fungi</taxon>
        <taxon>Fungi incertae sedis</taxon>
        <taxon>Mucoromycota</taxon>
        <taxon>Glomeromycotina</taxon>
        <taxon>Glomeromycetes</taxon>
        <taxon>Archaeosporales</taxon>
        <taxon>Ambisporaceae</taxon>
        <taxon>Ambispora</taxon>
    </lineage>
</organism>
<evidence type="ECO:0000256" key="3">
    <source>
        <dbReference type="ARBA" id="ARBA00022989"/>
    </source>
</evidence>
<evidence type="ECO:0000313" key="7">
    <source>
        <dbReference type="Proteomes" id="UP000789831"/>
    </source>
</evidence>
<feature type="transmembrane region" description="Helical" evidence="5">
    <location>
        <begin position="88"/>
        <end position="106"/>
    </location>
</feature>
<reference evidence="6" key="1">
    <citation type="submission" date="2021-06" db="EMBL/GenBank/DDBJ databases">
        <authorList>
            <person name="Kallberg Y."/>
            <person name="Tangrot J."/>
            <person name="Rosling A."/>
        </authorList>
    </citation>
    <scope>NUCLEOTIDE SEQUENCE</scope>
    <source>
        <strain evidence="6">MT106</strain>
    </source>
</reference>
<comment type="similarity">
    <text evidence="5">Belongs to the BI1 family.</text>
</comment>
<feature type="transmembrane region" description="Helical" evidence="5">
    <location>
        <begin position="143"/>
        <end position="161"/>
    </location>
</feature>
<evidence type="ECO:0000256" key="4">
    <source>
        <dbReference type="ARBA" id="ARBA00023136"/>
    </source>
</evidence>
<keyword evidence="7" id="KW-1185">Reference proteome</keyword>
<proteinExistence type="inferred from homology"/>
<evidence type="ECO:0000256" key="1">
    <source>
        <dbReference type="ARBA" id="ARBA00004141"/>
    </source>
</evidence>
<feature type="transmembrane region" description="Helical" evidence="5">
    <location>
        <begin position="173"/>
        <end position="192"/>
    </location>
</feature>
<dbReference type="PANTHER" id="PTHR23291">
    <property type="entry name" value="BAX INHIBITOR-RELATED"/>
    <property type="match status" value="1"/>
</dbReference>
<dbReference type="OrthoDB" id="7933078at2759"/>
<accession>A0A9N8V3G6</accession>
<protein>
    <submittedName>
        <fullName evidence="6">5996_t:CDS:1</fullName>
    </submittedName>
</protein>
<keyword evidence="3 5" id="KW-1133">Transmembrane helix</keyword>
<gene>
    <name evidence="6" type="ORF">AGERDE_LOCUS587</name>
</gene>